<keyword evidence="3" id="KW-1185">Reference proteome</keyword>
<evidence type="ECO:0000313" key="2">
    <source>
        <dbReference type="EMBL" id="SDY41660.1"/>
    </source>
</evidence>
<gene>
    <name evidence="2" type="ORF">SAMN05444486_10286</name>
</gene>
<organism evidence="2 3">
    <name type="scientific">Lentibacter algarum</name>
    <dbReference type="NCBI Taxonomy" id="576131"/>
    <lineage>
        <taxon>Bacteria</taxon>
        <taxon>Pseudomonadati</taxon>
        <taxon>Pseudomonadota</taxon>
        <taxon>Alphaproteobacteria</taxon>
        <taxon>Rhodobacterales</taxon>
        <taxon>Roseobacteraceae</taxon>
        <taxon>Lentibacter</taxon>
    </lineage>
</organism>
<reference evidence="2 3" key="1">
    <citation type="submission" date="2016-10" db="EMBL/GenBank/DDBJ databases">
        <authorList>
            <person name="de Groot N.N."/>
        </authorList>
    </citation>
    <scope>NUCLEOTIDE SEQUENCE [LARGE SCALE GENOMIC DNA]</scope>
    <source>
        <strain evidence="2 3">DSM 24677</strain>
    </source>
</reference>
<dbReference type="Proteomes" id="UP000199026">
    <property type="component" value="Unassembled WGS sequence"/>
</dbReference>
<dbReference type="GeneID" id="78124164"/>
<dbReference type="RefSeq" id="WP_089889309.1">
    <property type="nucleotide sequence ID" value="NZ_CALJFH010000009.1"/>
</dbReference>
<dbReference type="OrthoDB" id="7875126at2"/>
<keyword evidence="1" id="KW-0732">Signal</keyword>
<accession>A0A1H3JNU5</accession>
<evidence type="ECO:0008006" key="4">
    <source>
        <dbReference type="Google" id="ProtNLM"/>
    </source>
</evidence>
<dbReference type="STRING" id="576131.SAMN05444486_10286"/>
<feature type="signal peptide" evidence="1">
    <location>
        <begin position="1"/>
        <end position="22"/>
    </location>
</feature>
<evidence type="ECO:0000256" key="1">
    <source>
        <dbReference type="SAM" id="SignalP"/>
    </source>
</evidence>
<dbReference type="EMBL" id="FNPR01000002">
    <property type="protein sequence ID" value="SDY41660.1"/>
    <property type="molecule type" value="Genomic_DNA"/>
</dbReference>
<sequence>MKHLLTTTVAFMLMTAATTAQAETAQERKARCEAQGEIVTKAVALRLKRTNETKAKEAIKASTEEALQGAIPLLVGYIYTLPRKDLKANDVPAVFIEQCAAFEPE</sequence>
<protein>
    <recommendedName>
        <fullName evidence="4">HdeA/HdeB family protein</fullName>
    </recommendedName>
</protein>
<proteinExistence type="predicted"/>
<name>A0A1H3JNU5_9RHOB</name>
<dbReference type="AlphaFoldDB" id="A0A1H3JNU5"/>
<evidence type="ECO:0000313" key="3">
    <source>
        <dbReference type="Proteomes" id="UP000199026"/>
    </source>
</evidence>
<feature type="chain" id="PRO_5011513143" description="HdeA/HdeB family protein" evidence="1">
    <location>
        <begin position="23"/>
        <end position="105"/>
    </location>
</feature>